<dbReference type="InterPro" id="IPR005770">
    <property type="entry name" value="PhnD"/>
</dbReference>
<evidence type="ECO:0000256" key="3">
    <source>
        <dbReference type="SAM" id="SignalP"/>
    </source>
</evidence>
<dbReference type="PROSITE" id="PS51257">
    <property type="entry name" value="PROKAR_LIPOPROTEIN"/>
    <property type="match status" value="1"/>
</dbReference>
<dbReference type="NCBIfam" id="TIGR01098">
    <property type="entry name" value="3A0109s03R"/>
    <property type="match status" value="1"/>
</dbReference>
<dbReference type="Proteomes" id="UP000673375">
    <property type="component" value="Unassembled WGS sequence"/>
</dbReference>
<feature type="chain" id="PRO_5047132868" evidence="3">
    <location>
        <begin position="23"/>
        <end position="304"/>
    </location>
</feature>
<dbReference type="PANTHER" id="PTHR35841:SF1">
    <property type="entry name" value="PHOSPHONATES-BINDING PERIPLASMIC PROTEIN"/>
    <property type="match status" value="1"/>
</dbReference>
<evidence type="ECO:0000256" key="2">
    <source>
        <dbReference type="ARBA" id="ARBA00022729"/>
    </source>
</evidence>
<comment type="caution">
    <text evidence="4">The sequence shown here is derived from an EMBL/GenBank/DDBJ whole genome shotgun (WGS) entry which is preliminary data.</text>
</comment>
<keyword evidence="5" id="KW-1185">Reference proteome</keyword>
<dbReference type="SUPFAM" id="SSF53850">
    <property type="entry name" value="Periplasmic binding protein-like II"/>
    <property type="match status" value="1"/>
</dbReference>
<feature type="signal peptide" evidence="3">
    <location>
        <begin position="1"/>
        <end position="22"/>
    </location>
</feature>
<dbReference type="RefSeq" id="WP_209557095.1">
    <property type="nucleotide sequence ID" value="NZ_JAEDXU010000003.1"/>
</dbReference>
<dbReference type="EMBL" id="JAEDXU010000003">
    <property type="protein sequence ID" value="MBP1046281.1"/>
    <property type="molecule type" value="Genomic_DNA"/>
</dbReference>
<dbReference type="CDD" id="cd01071">
    <property type="entry name" value="PBP2_PhnD_like"/>
    <property type="match status" value="1"/>
</dbReference>
<proteinExistence type="inferred from homology"/>
<keyword evidence="2 3" id="KW-0732">Signal</keyword>
<dbReference type="Gene3D" id="3.40.190.10">
    <property type="entry name" value="Periplasmic binding protein-like II"/>
    <property type="match status" value="2"/>
</dbReference>
<evidence type="ECO:0000256" key="1">
    <source>
        <dbReference type="ARBA" id="ARBA00007162"/>
    </source>
</evidence>
<gene>
    <name evidence="4" type="ORF">I6N96_08285</name>
</gene>
<organism evidence="4 5">
    <name type="scientific">Enterococcus larvae</name>
    <dbReference type="NCBI Taxonomy" id="2794352"/>
    <lineage>
        <taxon>Bacteria</taxon>
        <taxon>Bacillati</taxon>
        <taxon>Bacillota</taxon>
        <taxon>Bacilli</taxon>
        <taxon>Lactobacillales</taxon>
        <taxon>Enterococcaceae</taxon>
        <taxon>Enterococcus</taxon>
    </lineage>
</organism>
<evidence type="ECO:0000313" key="4">
    <source>
        <dbReference type="EMBL" id="MBP1046281.1"/>
    </source>
</evidence>
<dbReference type="PANTHER" id="PTHR35841">
    <property type="entry name" value="PHOSPHONATES-BINDING PERIPLASMIC PROTEIN"/>
    <property type="match status" value="1"/>
</dbReference>
<sequence>MKNVKIAALMLLSALTMGIVSGCGNTDSAASATKEVEKITIVQMPDENNPDAGTKNNDFKNDMEKALGIKVEELEGAEYSVGIEAMKSGKLDVLLVSPMSYYQARKVAGAEPLVTTTSMGEEPYKTVFIVNKNDQATKTLADLKGKTFAFVDPASSSGYMFPKSMLVNTLDLDPDKLENPDYFFKTVTYSGKHDSSIMGVVKGDYEAAAVAGQTIPSLVEAGIIKDDDVRIIGETEVIPNACFVVRADLPQEFKDKLKNFYLDYSNTDYFKALYGSEDVRFIEAKDEDYAIVEEMVNTLKIEEE</sequence>
<name>A0ABS4CI99_9ENTE</name>
<accession>A0ABS4CI99</accession>
<protein>
    <submittedName>
        <fullName evidence="4">Phosphate/phosphite/phosphonate ABC transporter substrate-binding protein</fullName>
    </submittedName>
</protein>
<comment type="similarity">
    <text evidence="1">Belongs to the phosphate/phosphite/phosphonate binding protein family.</text>
</comment>
<reference evidence="4 5" key="1">
    <citation type="submission" date="2020-12" db="EMBL/GenBank/DDBJ databases">
        <title>Vagococcus allomyrinae sp. nov. and Enterococcus lavae sp. nov., isolated from the larvae of Allomyrina dichotoma.</title>
        <authorList>
            <person name="Lee S.D."/>
        </authorList>
    </citation>
    <scope>NUCLEOTIDE SEQUENCE [LARGE SCALE GENOMIC DNA]</scope>
    <source>
        <strain evidence="4 5">BWM-S5</strain>
    </source>
</reference>
<evidence type="ECO:0000313" key="5">
    <source>
        <dbReference type="Proteomes" id="UP000673375"/>
    </source>
</evidence>
<dbReference type="Pfam" id="PF12974">
    <property type="entry name" value="Phosphonate-bd"/>
    <property type="match status" value="1"/>
</dbReference>